<name>A0A127HQJ7_PSEAZ</name>
<organism evidence="1 2">
    <name type="scientific">Pseudomonas azotoformans</name>
    <dbReference type="NCBI Taxonomy" id="47878"/>
    <lineage>
        <taxon>Bacteria</taxon>
        <taxon>Pseudomonadati</taxon>
        <taxon>Pseudomonadota</taxon>
        <taxon>Gammaproteobacteria</taxon>
        <taxon>Pseudomonadales</taxon>
        <taxon>Pseudomonadaceae</taxon>
        <taxon>Pseudomonas</taxon>
    </lineage>
</organism>
<sequence>MFFKFSSALLKEDNEIALSLFIRRYEDGRIFLEFDDVRAAEDWIATLSRPFKERWAAIVKHSVQLGARFNLNKMYPAGLIIKVDEVRSSVWKGEVIVTIEDALYLIDQSIKLALENSRNDLFFLKTLLPAKQRDSIDVLIGRGHLEVLGGGNGELKKVLELKAEDNPFRILSWTLFDSDATEPGEIKKATQALIDVCEKYSLVYHCLSRRAIENYIDRDVYLLAHDGRLNDNAKMVYSLSESQISHFNMKEGLSDTEKRSSLYKDLPEEVLAGLQGFGGRFASRTFSRVDLHEGIHQIYQEKSTLGEFGSKLHHLASLLGRPV</sequence>
<evidence type="ECO:0000313" key="1">
    <source>
        <dbReference type="EMBL" id="AMN76872.1"/>
    </source>
</evidence>
<reference evidence="1 2" key="1">
    <citation type="submission" date="2016-02" db="EMBL/GenBank/DDBJ databases">
        <title>Complete genome sequence of Pseudomonas azotoformans S4.</title>
        <authorList>
            <person name="Fang Y."/>
            <person name="Wu L."/>
            <person name="Feng G."/>
        </authorList>
    </citation>
    <scope>NUCLEOTIDE SEQUENCE [LARGE SCALE GENOMIC DNA]</scope>
    <source>
        <strain evidence="1 2">S4</strain>
    </source>
</reference>
<proteinExistence type="predicted"/>
<dbReference type="AlphaFoldDB" id="A0A127HQJ7"/>
<gene>
    <name evidence="1" type="ORF">AYR47_00345</name>
</gene>
<protein>
    <submittedName>
        <fullName evidence="1">Uncharacterized protein</fullName>
    </submittedName>
</protein>
<dbReference type="RefSeq" id="WP_061433884.1">
    <property type="nucleotide sequence ID" value="NZ_CP014546.1"/>
</dbReference>
<dbReference type="KEGG" id="pazo:AYR47_00345"/>
<evidence type="ECO:0000313" key="2">
    <source>
        <dbReference type="Proteomes" id="UP000070516"/>
    </source>
</evidence>
<dbReference type="Proteomes" id="UP000070516">
    <property type="component" value="Chromosome"/>
</dbReference>
<dbReference type="EMBL" id="CP014546">
    <property type="protein sequence ID" value="AMN76872.1"/>
    <property type="molecule type" value="Genomic_DNA"/>
</dbReference>
<accession>A0A127HQJ7</accession>